<name>A0A8J5QIF8_9ASCO</name>
<feature type="coiled-coil region" evidence="1">
    <location>
        <begin position="123"/>
        <end position="193"/>
    </location>
</feature>
<dbReference type="AlphaFoldDB" id="A0A8J5QIF8"/>
<reference evidence="3 4" key="1">
    <citation type="journal article" date="2021" name="DNA Res.">
        <title>Genome analysis of Candida subhashii reveals its hybrid nature and dual mitochondrial genome conformations.</title>
        <authorList>
            <person name="Mixao V."/>
            <person name="Hegedusova E."/>
            <person name="Saus E."/>
            <person name="Pryszcz L.P."/>
            <person name="Cillingova A."/>
            <person name="Nosek J."/>
            <person name="Gabaldon T."/>
        </authorList>
    </citation>
    <scope>NUCLEOTIDE SEQUENCE [LARGE SCALE GENOMIC DNA]</scope>
    <source>
        <strain evidence="3 4">CBS 10753</strain>
    </source>
</reference>
<keyword evidence="1" id="KW-0175">Coiled coil</keyword>
<accession>A0A8J5QIF8</accession>
<dbReference type="EMBL" id="JAGSYN010000216">
    <property type="protein sequence ID" value="KAG7661612.1"/>
    <property type="molecule type" value="Genomic_DNA"/>
</dbReference>
<sequence>MPSNKVHIGDLSSPQTRSSGPSKRPSSQSIAPSDTTAISKEFLRQYQTRSKTDDEFNNRCRGQIDKIFLITDLLLLGYAKDGKEIAGIYESLDPELPTPSMTTIISLAIQLNKSRMLGMRVKTDAIESTTSRLSERIEKMEEEKVRREQELDEIRMGFLRKETALIKSYLETMDSLGNEIEEYKTTKNKQVEKQSLKLQYLNFKILYEIMFQYKEKGRLQFIHQPILKLEEFLGYNILVINQFLEKLIILQCHLSYLFRVELPHLHELIGFLPNGKFYDLIKKKQAMILGTTEEEEEDNEESKDKPSETSSSKGPIPDTTPEPPKDIRNPKEKLIKLGDAYKLPLSAKTLNYQRRARRISSIDPSELNNIPILKERSLSPNSTMAANISSATAIPTTGSTTGPKKHMIIIPHKIINKPFNKLSIKEFLKFLLVIVKVITNFQVFLMFTTNDNHDLSLDDWCNFDKLLREVVLNLDQFFNQRMNELEMGISIPRRGINHVGDGYSDTTSFQILMEHVYELLMESSISRKQYNRPMALSDLKLRDLILNQTKLNLSEEWDIVSEMI</sequence>
<dbReference type="RefSeq" id="XP_049261845.1">
    <property type="nucleotide sequence ID" value="XM_049408885.1"/>
</dbReference>
<evidence type="ECO:0000313" key="4">
    <source>
        <dbReference type="Proteomes" id="UP000694255"/>
    </source>
</evidence>
<feature type="region of interest" description="Disordered" evidence="2">
    <location>
        <begin position="291"/>
        <end position="329"/>
    </location>
</feature>
<proteinExistence type="predicted"/>
<dbReference type="OrthoDB" id="4025768at2759"/>
<keyword evidence="4" id="KW-1185">Reference proteome</keyword>
<feature type="compositionally biased region" description="Low complexity" evidence="2">
    <location>
        <begin position="17"/>
        <end position="29"/>
    </location>
</feature>
<evidence type="ECO:0000313" key="3">
    <source>
        <dbReference type="EMBL" id="KAG7661612.1"/>
    </source>
</evidence>
<dbReference type="Proteomes" id="UP000694255">
    <property type="component" value="Unassembled WGS sequence"/>
</dbReference>
<protein>
    <submittedName>
        <fullName evidence="3">Uncharacterized protein</fullName>
    </submittedName>
</protein>
<evidence type="ECO:0000256" key="1">
    <source>
        <dbReference type="SAM" id="Coils"/>
    </source>
</evidence>
<organism evidence="3 4">
    <name type="scientific">[Candida] subhashii</name>
    <dbReference type="NCBI Taxonomy" id="561895"/>
    <lineage>
        <taxon>Eukaryota</taxon>
        <taxon>Fungi</taxon>
        <taxon>Dikarya</taxon>
        <taxon>Ascomycota</taxon>
        <taxon>Saccharomycotina</taxon>
        <taxon>Pichiomycetes</taxon>
        <taxon>Debaryomycetaceae</taxon>
        <taxon>Spathaspora</taxon>
    </lineage>
</organism>
<gene>
    <name evidence="3" type="ORF">J8A68_004881</name>
</gene>
<feature type="region of interest" description="Disordered" evidence="2">
    <location>
        <begin position="1"/>
        <end position="34"/>
    </location>
</feature>
<feature type="compositionally biased region" description="Acidic residues" evidence="2">
    <location>
        <begin position="292"/>
        <end position="301"/>
    </location>
</feature>
<evidence type="ECO:0000256" key="2">
    <source>
        <dbReference type="SAM" id="MobiDB-lite"/>
    </source>
</evidence>
<dbReference type="GeneID" id="73471681"/>
<comment type="caution">
    <text evidence="3">The sequence shown here is derived from an EMBL/GenBank/DDBJ whole genome shotgun (WGS) entry which is preliminary data.</text>
</comment>